<sequence length="157" mass="17271">MKPKVLAILFLMYFVVGLAIVLRQNPWFSFTENALSDMGSVKNPVGWMFNGFVMGLGVLGIITALALERKLLALSMAFLFLVGVFPEETEPHGPVAVLFYLLALTDMGLYGGIWRIISVATLLGMLVLMRVFDGLAIPELLGASSILSYILWLGMRK</sequence>
<feature type="transmembrane region" description="Helical" evidence="1">
    <location>
        <begin position="47"/>
        <end position="66"/>
    </location>
</feature>
<keyword evidence="1" id="KW-0812">Transmembrane</keyword>
<dbReference type="KEGG" id="pya:PYCH_01280"/>
<dbReference type="InterPro" id="IPR009339">
    <property type="entry name" value="DUF998"/>
</dbReference>
<evidence type="ECO:0000256" key="1">
    <source>
        <dbReference type="SAM" id="Phobius"/>
    </source>
</evidence>
<dbReference type="PANTHER" id="PTHR42241:SF2">
    <property type="entry name" value="HYPOTHETICAL MEMBRANE PROTEIN, CONSERVED, DUF998 FAMILY"/>
    <property type="match status" value="1"/>
</dbReference>
<dbReference type="HOGENOM" id="CLU_100105_0_0_2"/>
<reference evidence="2 3" key="1">
    <citation type="journal article" date="2011" name="J. Bacteriol.">
        <title>Complete genome sequence of the obligate piezophilic hyperthermophilic archaeon Pyrococcus yayanosii CH1.</title>
        <authorList>
            <person name="Jun X."/>
            <person name="Lupeng L."/>
            <person name="Minjuan X."/>
            <person name="Oger P."/>
            <person name="Fengping W."/>
            <person name="Jebbar M."/>
            <person name="Xiang X."/>
        </authorList>
    </citation>
    <scope>NUCLEOTIDE SEQUENCE [LARGE SCALE GENOMIC DNA]</scope>
    <source>
        <strain evidence="3">CH1 / JCM 16557</strain>
    </source>
</reference>
<dbReference type="Proteomes" id="UP000008386">
    <property type="component" value="Chromosome"/>
</dbReference>
<proteinExistence type="predicted"/>
<dbReference type="AlphaFoldDB" id="F8AFT6"/>
<dbReference type="PANTHER" id="PTHR42241">
    <property type="entry name" value="HYPOTHETICAL MEMBRANE PROTEIN, CONSERVED, DUF998 FAMILY"/>
    <property type="match status" value="1"/>
</dbReference>
<dbReference type="STRING" id="529709.PYCH_01280"/>
<keyword evidence="1" id="KW-1133">Transmembrane helix</keyword>
<dbReference type="GeneID" id="10836709"/>
<accession>F8AFT6</accession>
<name>F8AFT6_PYRYC</name>
<keyword evidence="3" id="KW-1185">Reference proteome</keyword>
<evidence type="ECO:0000313" key="2">
    <source>
        <dbReference type="EMBL" id="AEH23837.1"/>
    </source>
</evidence>
<dbReference type="RefSeq" id="WP_013904895.1">
    <property type="nucleotide sequence ID" value="NC_015680.1"/>
</dbReference>
<dbReference type="eggNOG" id="arCOG02008">
    <property type="taxonomic scope" value="Archaea"/>
</dbReference>
<organism evidence="2 3">
    <name type="scientific">Pyrococcus yayanosii (strain CH1 / JCM 16557)</name>
    <dbReference type="NCBI Taxonomy" id="529709"/>
    <lineage>
        <taxon>Archaea</taxon>
        <taxon>Methanobacteriati</taxon>
        <taxon>Methanobacteriota</taxon>
        <taxon>Thermococci</taxon>
        <taxon>Thermococcales</taxon>
        <taxon>Thermococcaceae</taxon>
        <taxon>Pyrococcus</taxon>
    </lineage>
</organism>
<feature type="transmembrane region" description="Helical" evidence="1">
    <location>
        <begin position="135"/>
        <end position="155"/>
    </location>
</feature>
<evidence type="ECO:0000313" key="3">
    <source>
        <dbReference type="Proteomes" id="UP000008386"/>
    </source>
</evidence>
<protein>
    <submittedName>
        <fullName evidence="2">Uncharacterized protein</fullName>
    </submittedName>
</protein>
<dbReference type="EMBL" id="CP002779">
    <property type="protein sequence ID" value="AEH23837.1"/>
    <property type="molecule type" value="Genomic_DNA"/>
</dbReference>
<dbReference type="Pfam" id="PF06197">
    <property type="entry name" value="DUF998"/>
    <property type="match status" value="1"/>
</dbReference>
<gene>
    <name evidence="2" type="ordered locus">PYCH_01280</name>
</gene>
<keyword evidence="1" id="KW-0472">Membrane</keyword>